<feature type="transmembrane region" description="Helical" evidence="10">
    <location>
        <begin position="136"/>
        <end position="157"/>
    </location>
</feature>
<proteinExistence type="inferred from homology"/>
<evidence type="ECO:0000256" key="5">
    <source>
        <dbReference type="ARBA" id="ARBA00022597"/>
    </source>
</evidence>
<keyword evidence="4" id="KW-1003">Cell membrane</keyword>
<reference evidence="12" key="2">
    <citation type="submission" date="2010-04" db="EMBL/GenBank/DDBJ databases">
        <authorList>
            <person name="Buell R."/>
            <person name="Hamilton J."/>
            <person name="Hostetler J."/>
        </authorList>
    </citation>
    <scope>NUCLEOTIDE SEQUENCE [LARGE SCALE GENOMIC DNA]</scope>
    <source>
        <strain evidence="12">DAOM:BR144</strain>
    </source>
</reference>
<dbReference type="AlphaFoldDB" id="K3WZZ3"/>
<dbReference type="VEuPathDB" id="FungiDB:PYU1_G010520"/>
<dbReference type="eggNOG" id="KOG1623">
    <property type="taxonomic scope" value="Eukaryota"/>
</dbReference>
<comment type="subcellular location">
    <subcellularLocation>
        <location evidence="1">Cell membrane</location>
        <topology evidence="1">Multi-pass membrane protein</topology>
    </subcellularLocation>
</comment>
<evidence type="ECO:0000256" key="6">
    <source>
        <dbReference type="ARBA" id="ARBA00022692"/>
    </source>
</evidence>
<evidence type="ECO:0000313" key="12">
    <source>
        <dbReference type="Proteomes" id="UP000019132"/>
    </source>
</evidence>
<dbReference type="PANTHER" id="PTHR10791">
    <property type="entry name" value="RAG1-ACTIVATING PROTEIN 1"/>
    <property type="match status" value="1"/>
</dbReference>
<dbReference type="FunFam" id="1.20.1280.290:FF:000007">
    <property type="entry name" value="Bidirectional sugar transporter SWEET7"/>
    <property type="match status" value="1"/>
</dbReference>
<feature type="transmembrane region" description="Helical" evidence="10">
    <location>
        <begin position="39"/>
        <end position="61"/>
    </location>
</feature>
<keyword evidence="12" id="KW-1185">Reference proteome</keyword>
<evidence type="ECO:0000256" key="10">
    <source>
        <dbReference type="SAM" id="Phobius"/>
    </source>
</evidence>
<dbReference type="EMBL" id="GL376596">
    <property type="status" value="NOT_ANNOTATED_CDS"/>
    <property type="molecule type" value="Genomic_DNA"/>
</dbReference>
<evidence type="ECO:0000256" key="2">
    <source>
        <dbReference type="ARBA" id="ARBA00007809"/>
    </source>
</evidence>
<dbReference type="Gene3D" id="1.20.1280.290">
    <property type="match status" value="1"/>
</dbReference>
<dbReference type="Proteomes" id="UP000019132">
    <property type="component" value="Unassembled WGS sequence"/>
</dbReference>
<dbReference type="GO" id="GO:0051119">
    <property type="term" value="F:sugar transmembrane transporter activity"/>
    <property type="evidence" value="ECO:0007669"/>
    <property type="project" value="InterPro"/>
</dbReference>
<protein>
    <recommendedName>
        <fullName evidence="13">Bidirectional sugar transporter SWEET</fullName>
    </recommendedName>
</protein>
<feature type="transmembrane region" description="Helical" evidence="10">
    <location>
        <begin position="109"/>
        <end position="130"/>
    </location>
</feature>
<reference evidence="11" key="3">
    <citation type="submission" date="2015-02" db="UniProtKB">
        <authorList>
            <consortium name="EnsemblProtists"/>
        </authorList>
    </citation>
    <scope>IDENTIFICATION</scope>
    <source>
        <strain evidence="11">DAOM BR144</strain>
    </source>
</reference>
<keyword evidence="3" id="KW-0813">Transport</keyword>
<keyword evidence="9 10" id="KW-0472">Membrane</keyword>
<evidence type="ECO:0000256" key="1">
    <source>
        <dbReference type="ARBA" id="ARBA00004651"/>
    </source>
</evidence>
<evidence type="ECO:0000313" key="11">
    <source>
        <dbReference type="EnsemblProtists" id="PYU1_T010542"/>
    </source>
</evidence>
<dbReference type="EnsemblProtists" id="PYU1_T010542">
    <property type="protein sequence ID" value="PYU1_T010542"/>
    <property type="gene ID" value="PYU1_G010520"/>
</dbReference>
<keyword evidence="5" id="KW-0762">Sugar transport</keyword>
<feature type="transmembrane region" description="Helical" evidence="10">
    <location>
        <begin position="12"/>
        <end position="32"/>
    </location>
</feature>
<dbReference type="HOGENOM" id="CLU_048643_2_1_1"/>
<keyword evidence="7" id="KW-0677">Repeat</keyword>
<dbReference type="InParanoid" id="K3WZZ3"/>
<comment type="similarity">
    <text evidence="2">Belongs to the SWEET sugar transporter family.</text>
</comment>
<evidence type="ECO:0000256" key="8">
    <source>
        <dbReference type="ARBA" id="ARBA00022989"/>
    </source>
</evidence>
<dbReference type="InterPro" id="IPR047664">
    <property type="entry name" value="SWEET"/>
</dbReference>
<name>K3WZZ3_GLOUD</name>
<evidence type="ECO:0008006" key="13">
    <source>
        <dbReference type="Google" id="ProtNLM"/>
    </source>
</evidence>
<dbReference type="OMA" id="VIVSICM"/>
<accession>K3WZZ3</accession>
<keyword evidence="8 10" id="KW-1133">Transmembrane helix</keyword>
<feature type="transmembrane region" description="Helical" evidence="10">
    <location>
        <begin position="77"/>
        <end position="97"/>
    </location>
</feature>
<evidence type="ECO:0000256" key="4">
    <source>
        <dbReference type="ARBA" id="ARBA00022475"/>
    </source>
</evidence>
<sequence>MIYGYVSDNTFPLLVTYAVGDVLNIGFLAVYYRYSTRRAYVFKVMLVAFLCNAILTIYAVLGKRHITHQPEHNLKQIVGFVAIASSLMLYASPFSAISRVVKTKSSSSIPIVMCIVGVVNNALWVLYGALIDDMMLIIPTSISIVLGCIQIVLYFVYRPSHRHNAAAGSVQNADRELTTTTASSPGKHGIPFSIVITPTGGGGFVSSAPVHGEDIELTKITLESPRLEQTRPPLPPP</sequence>
<evidence type="ECO:0000256" key="7">
    <source>
        <dbReference type="ARBA" id="ARBA00022737"/>
    </source>
</evidence>
<evidence type="ECO:0000256" key="3">
    <source>
        <dbReference type="ARBA" id="ARBA00022448"/>
    </source>
</evidence>
<organism evidence="11 12">
    <name type="scientific">Globisporangium ultimum (strain ATCC 200006 / CBS 805.95 / DAOM BR144)</name>
    <name type="common">Pythium ultimum</name>
    <dbReference type="NCBI Taxonomy" id="431595"/>
    <lineage>
        <taxon>Eukaryota</taxon>
        <taxon>Sar</taxon>
        <taxon>Stramenopiles</taxon>
        <taxon>Oomycota</taxon>
        <taxon>Peronosporomycetes</taxon>
        <taxon>Pythiales</taxon>
        <taxon>Pythiaceae</taxon>
        <taxon>Globisporangium</taxon>
    </lineage>
</organism>
<evidence type="ECO:0000256" key="9">
    <source>
        <dbReference type="ARBA" id="ARBA00023136"/>
    </source>
</evidence>
<keyword evidence="6 10" id="KW-0812">Transmembrane</keyword>
<dbReference type="PANTHER" id="PTHR10791:SF30">
    <property type="entry name" value="SUGAR TRANSPORTER SWEET1"/>
    <property type="match status" value="1"/>
</dbReference>
<reference evidence="12" key="1">
    <citation type="journal article" date="2010" name="Genome Biol.">
        <title>Genome sequence of the necrotrophic plant pathogen Pythium ultimum reveals original pathogenicity mechanisms and effector repertoire.</title>
        <authorList>
            <person name="Levesque C.A."/>
            <person name="Brouwer H."/>
            <person name="Cano L."/>
            <person name="Hamilton J.P."/>
            <person name="Holt C."/>
            <person name="Huitema E."/>
            <person name="Raffaele S."/>
            <person name="Robideau G.P."/>
            <person name="Thines M."/>
            <person name="Win J."/>
            <person name="Zerillo M.M."/>
            <person name="Beakes G.W."/>
            <person name="Boore J.L."/>
            <person name="Busam D."/>
            <person name="Dumas B."/>
            <person name="Ferriera S."/>
            <person name="Fuerstenberg S.I."/>
            <person name="Gachon C.M."/>
            <person name="Gaulin E."/>
            <person name="Govers F."/>
            <person name="Grenville-Briggs L."/>
            <person name="Horner N."/>
            <person name="Hostetler J."/>
            <person name="Jiang R.H."/>
            <person name="Johnson J."/>
            <person name="Krajaejun T."/>
            <person name="Lin H."/>
            <person name="Meijer H.J."/>
            <person name="Moore B."/>
            <person name="Morris P."/>
            <person name="Phuntmart V."/>
            <person name="Puiu D."/>
            <person name="Shetty J."/>
            <person name="Stajich J.E."/>
            <person name="Tripathy S."/>
            <person name="Wawra S."/>
            <person name="van West P."/>
            <person name="Whitty B.R."/>
            <person name="Coutinho P.M."/>
            <person name="Henrissat B."/>
            <person name="Martin F."/>
            <person name="Thomas P.D."/>
            <person name="Tyler B.M."/>
            <person name="De Vries R.P."/>
            <person name="Kamoun S."/>
            <person name="Yandell M."/>
            <person name="Tisserat N."/>
            <person name="Buell C.R."/>
        </authorList>
    </citation>
    <scope>NUCLEOTIDE SEQUENCE</scope>
    <source>
        <strain evidence="12">DAOM:BR144</strain>
    </source>
</reference>
<dbReference type="Pfam" id="PF03083">
    <property type="entry name" value="MtN3_slv"/>
    <property type="match status" value="1"/>
</dbReference>
<dbReference type="InterPro" id="IPR004316">
    <property type="entry name" value="SWEET_rpt"/>
</dbReference>
<dbReference type="GO" id="GO:0005886">
    <property type="term" value="C:plasma membrane"/>
    <property type="evidence" value="ECO:0007669"/>
    <property type="project" value="UniProtKB-SubCell"/>
</dbReference>